<evidence type="ECO:0000313" key="3">
    <source>
        <dbReference type="Proteomes" id="UP000792457"/>
    </source>
</evidence>
<name>A0A8K0K7H1_LADFU</name>
<protein>
    <submittedName>
        <fullName evidence="2">Uncharacterized protein</fullName>
    </submittedName>
</protein>
<feature type="compositionally biased region" description="Low complexity" evidence="1">
    <location>
        <begin position="90"/>
        <end position="104"/>
    </location>
</feature>
<evidence type="ECO:0000313" key="2">
    <source>
        <dbReference type="EMBL" id="KAG8229121.1"/>
    </source>
</evidence>
<evidence type="ECO:0000256" key="1">
    <source>
        <dbReference type="SAM" id="MobiDB-lite"/>
    </source>
</evidence>
<reference evidence="2" key="1">
    <citation type="submission" date="2013-04" db="EMBL/GenBank/DDBJ databases">
        <authorList>
            <person name="Qu J."/>
            <person name="Murali S.C."/>
            <person name="Bandaranaike D."/>
            <person name="Bellair M."/>
            <person name="Blankenburg K."/>
            <person name="Chao H."/>
            <person name="Dinh H."/>
            <person name="Doddapaneni H."/>
            <person name="Downs B."/>
            <person name="Dugan-Rocha S."/>
            <person name="Elkadiri S."/>
            <person name="Gnanaolivu R.D."/>
            <person name="Hernandez B."/>
            <person name="Javaid M."/>
            <person name="Jayaseelan J.C."/>
            <person name="Lee S."/>
            <person name="Li M."/>
            <person name="Ming W."/>
            <person name="Munidasa M."/>
            <person name="Muniz J."/>
            <person name="Nguyen L."/>
            <person name="Ongeri F."/>
            <person name="Osuji N."/>
            <person name="Pu L.-L."/>
            <person name="Puazo M."/>
            <person name="Qu C."/>
            <person name="Quiroz J."/>
            <person name="Raj R."/>
            <person name="Weissenberger G."/>
            <person name="Xin Y."/>
            <person name="Zou X."/>
            <person name="Han Y."/>
            <person name="Richards S."/>
            <person name="Worley K."/>
            <person name="Muzny D."/>
            <person name="Gibbs R."/>
        </authorList>
    </citation>
    <scope>NUCLEOTIDE SEQUENCE</scope>
    <source>
        <strain evidence="2">Sampled in the wild</strain>
    </source>
</reference>
<proteinExistence type="predicted"/>
<organism evidence="2 3">
    <name type="scientific">Ladona fulva</name>
    <name type="common">Scarce chaser dragonfly</name>
    <name type="synonym">Libellula fulva</name>
    <dbReference type="NCBI Taxonomy" id="123851"/>
    <lineage>
        <taxon>Eukaryota</taxon>
        <taxon>Metazoa</taxon>
        <taxon>Ecdysozoa</taxon>
        <taxon>Arthropoda</taxon>
        <taxon>Hexapoda</taxon>
        <taxon>Insecta</taxon>
        <taxon>Pterygota</taxon>
        <taxon>Palaeoptera</taxon>
        <taxon>Odonata</taxon>
        <taxon>Epiprocta</taxon>
        <taxon>Anisoptera</taxon>
        <taxon>Libelluloidea</taxon>
        <taxon>Libellulidae</taxon>
        <taxon>Ladona</taxon>
    </lineage>
</organism>
<dbReference type="Proteomes" id="UP000792457">
    <property type="component" value="Unassembled WGS sequence"/>
</dbReference>
<feature type="region of interest" description="Disordered" evidence="1">
    <location>
        <begin position="168"/>
        <end position="189"/>
    </location>
</feature>
<reference evidence="2" key="2">
    <citation type="submission" date="2017-10" db="EMBL/GenBank/DDBJ databases">
        <title>Ladona fulva Genome sequencing and assembly.</title>
        <authorList>
            <person name="Murali S."/>
            <person name="Richards S."/>
            <person name="Bandaranaike D."/>
            <person name="Bellair M."/>
            <person name="Blankenburg K."/>
            <person name="Chao H."/>
            <person name="Dinh H."/>
            <person name="Doddapaneni H."/>
            <person name="Dugan-Rocha S."/>
            <person name="Elkadiri S."/>
            <person name="Gnanaolivu R."/>
            <person name="Hernandez B."/>
            <person name="Skinner E."/>
            <person name="Javaid M."/>
            <person name="Lee S."/>
            <person name="Li M."/>
            <person name="Ming W."/>
            <person name="Munidasa M."/>
            <person name="Muniz J."/>
            <person name="Nguyen L."/>
            <person name="Hughes D."/>
            <person name="Osuji N."/>
            <person name="Pu L.-L."/>
            <person name="Puazo M."/>
            <person name="Qu C."/>
            <person name="Quiroz J."/>
            <person name="Raj R."/>
            <person name="Weissenberger G."/>
            <person name="Xin Y."/>
            <person name="Zou X."/>
            <person name="Han Y."/>
            <person name="Worley K."/>
            <person name="Muzny D."/>
            <person name="Gibbs R."/>
        </authorList>
    </citation>
    <scope>NUCLEOTIDE SEQUENCE</scope>
    <source>
        <strain evidence="2">Sampled in the wild</strain>
    </source>
</reference>
<dbReference type="EMBL" id="KZ308411">
    <property type="protein sequence ID" value="KAG8229121.1"/>
    <property type="molecule type" value="Genomic_DNA"/>
</dbReference>
<sequence>MQAYLRGVCTSMPQLASSSIALRTFMAYQGVSKPLVSGGTLPASVERILPLSVEGGEGPVPRIDKLFARTVSGMFNTLKTALPGFDSPETTQVASVTQASTSTSPNPLSQTSSHFDSSSAPATLNESKGSSGNPGTIRGTMIQLPAFLQFGNNNTSRHPDLVDWDMEYGEKDTEGNVTAPGSIEGLPAK</sequence>
<comment type="caution">
    <text evidence="2">The sequence shown here is derived from an EMBL/GenBank/DDBJ whole genome shotgun (WGS) entry which is preliminary data.</text>
</comment>
<feature type="compositionally biased region" description="Polar residues" evidence="1">
    <location>
        <begin position="105"/>
        <end position="134"/>
    </location>
</feature>
<keyword evidence="3" id="KW-1185">Reference proteome</keyword>
<accession>A0A8K0K7H1</accession>
<feature type="region of interest" description="Disordered" evidence="1">
    <location>
        <begin position="83"/>
        <end position="138"/>
    </location>
</feature>
<gene>
    <name evidence="2" type="ORF">J437_LFUL009590</name>
</gene>
<dbReference type="OrthoDB" id="5582218at2759"/>
<feature type="non-terminal residue" evidence="2">
    <location>
        <position position="1"/>
    </location>
</feature>
<dbReference type="AlphaFoldDB" id="A0A8K0K7H1"/>